<dbReference type="Proteomes" id="UP000288178">
    <property type="component" value="Unassembled WGS sequence"/>
</dbReference>
<organism evidence="5 6">
    <name type="scientific">Rubrivivax albus</name>
    <dbReference type="NCBI Taxonomy" id="2499835"/>
    <lineage>
        <taxon>Bacteria</taxon>
        <taxon>Pseudomonadati</taxon>
        <taxon>Pseudomonadota</taxon>
        <taxon>Betaproteobacteria</taxon>
        <taxon>Burkholderiales</taxon>
        <taxon>Sphaerotilaceae</taxon>
        <taxon>Rubrivivax</taxon>
    </lineage>
</organism>
<dbReference type="OrthoDB" id="327703at2"/>
<evidence type="ECO:0000256" key="1">
    <source>
        <dbReference type="ARBA" id="ARBA00005495"/>
    </source>
</evidence>
<gene>
    <name evidence="5" type="ORF">ENE75_02215</name>
</gene>
<dbReference type="SUPFAM" id="SSF51316">
    <property type="entry name" value="Mss4-like"/>
    <property type="match status" value="1"/>
</dbReference>
<dbReference type="AlphaFoldDB" id="A0A437K020"/>
<dbReference type="PANTHER" id="PTHR28620">
    <property type="entry name" value="CENTROMERE PROTEIN V"/>
    <property type="match status" value="1"/>
</dbReference>
<accession>A0A437K020</accession>
<keyword evidence="3" id="KW-0862">Zinc</keyword>
<dbReference type="EMBL" id="SACT01000001">
    <property type="protein sequence ID" value="RVT53728.1"/>
    <property type="molecule type" value="Genomic_DNA"/>
</dbReference>
<keyword evidence="6" id="KW-1185">Reference proteome</keyword>
<dbReference type="InterPro" id="IPR006913">
    <property type="entry name" value="CENP-V/GFA"/>
</dbReference>
<evidence type="ECO:0000259" key="4">
    <source>
        <dbReference type="PROSITE" id="PS51891"/>
    </source>
</evidence>
<keyword evidence="2" id="KW-0479">Metal-binding</keyword>
<proteinExistence type="inferred from homology"/>
<name>A0A437K020_9BURK</name>
<feature type="domain" description="CENP-V/GFA" evidence="4">
    <location>
        <begin position="2"/>
        <end position="109"/>
    </location>
</feature>
<dbReference type="PROSITE" id="PS51891">
    <property type="entry name" value="CENP_V_GFA"/>
    <property type="match status" value="1"/>
</dbReference>
<comment type="caution">
    <text evidence="5">The sequence shown here is derived from an EMBL/GenBank/DDBJ whole genome shotgun (WGS) entry which is preliminary data.</text>
</comment>
<dbReference type="PANTHER" id="PTHR28620:SF1">
    <property type="entry name" value="CENP-V_GFA DOMAIN-CONTAINING PROTEIN"/>
    <property type="match status" value="1"/>
</dbReference>
<dbReference type="GO" id="GO:0016846">
    <property type="term" value="F:carbon-sulfur lyase activity"/>
    <property type="evidence" value="ECO:0007669"/>
    <property type="project" value="InterPro"/>
</dbReference>
<sequence length="129" mass="14322">MIEGHCHCGAVHWRIDFTPEGATACNCTVCRRYGSLWAYGHDSEDVHGQGPTTAYVRGPHIAFHFCPTCGNLAWWRGRAAGADGRRRMAVNLRLAEPDAVAAIPIDPFDGLDRFEDLPRDGRCVRDVWA</sequence>
<dbReference type="Gene3D" id="2.170.150.70">
    <property type="match status" value="1"/>
</dbReference>
<dbReference type="Pfam" id="PF04828">
    <property type="entry name" value="GFA"/>
    <property type="match status" value="1"/>
</dbReference>
<protein>
    <submittedName>
        <fullName evidence="5">GFA family protein</fullName>
    </submittedName>
</protein>
<evidence type="ECO:0000256" key="2">
    <source>
        <dbReference type="ARBA" id="ARBA00022723"/>
    </source>
</evidence>
<dbReference type="InterPro" id="IPR011057">
    <property type="entry name" value="Mss4-like_sf"/>
</dbReference>
<dbReference type="GO" id="GO:0046872">
    <property type="term" value="F:metal ion binding"/>
    <property type="evidence" value="ECO:0007669"/>
    <property type="project" value="UniProtKB-KW"/>
</dbReference>
<reference evidence="5 6" key="1">
    <citation type="submission" date="2019-01" db="EMBL/GenBank/DDBJ databases">
        <authorList>
            <person name="Chen W.-M."/>
        </authorList>
    </citation>
    <scope>NUCLEOTIDE SEQUENCE [LARGE SCALE GENOMIC DNA]</scope>
    <source>
        <strain evidence="5 6">ICH-3</strain>
    </source>
</reference>
<evidence type="ECO:0000256" key="3">
    <source>
        <dbReference type="ARBA" id="ARBA00022833"/>
    </source>
</evidence>
<dbReference type="InterPro" id="IPR052355">
    <property type="entry name" value="CENP-V-like"/>
</dbReference>
<comment type="similarity">
    <text evidence="1">Belongs to the Gfa family.</text>
</comment>
<evidence type="ECO:0000313" key="5">
    <source>
        <dbReference type="EMBL" id="RVT53728.1"/>
    </source>
</evidence>
<dbReference type="RefSeq" id="WP_128195181.1">
    <property type="nucleotide sequence ID" value="NZ_SACT01000001.1"/>
</dbReference>
<evidence type="ECO:0000313" key="6">
    <source>
        <dbReference type="Proteomes" id="UP000288178"/>
    </source>
</evidence>